<evidence type="ECO:0000259" key="1">
    <source>
        <dbReference type="PROSITE" id="PS50011"/>
    </source>
</evidence>
<dbReference type="GO" id="GO:0004674">
    <property type="term" value="F:protein serine/threonine kinase activity"/>
    <property type="evidence" value="ECO:0007669"/>
    <property type="project" value="TreeGrafter"/>
</dbReference>
<dbReference type="Proteomes" id="UP000822688">
    <property type="component" value="Chromosome 8"/>
</dbReference>
<dbReference type="EMBL" id="CM026429">
    <property type="protein sequence ID" value="KAG0565029.1"/>
    <property type="molecule type" value="Genomic_DNA"/>
</dbReference>
<dbReference type="InterPro" id="IPR001245">
    <property type="entry name" value="Ser-Thr/Tyr_kinase_cat_dom"/>
</dbReference>
<dbReference type="GO" id="GO:0005524">
    <property type="term" value="F:ATP binding"/>
    <property type="evidence" value="ECO:0007669"/>
    <property type="project" value="InterPro"/>
</dbReference>
<proteinExistence type="predicted"/>
<dbReference type="PANTHER" id="PTHR44329">
    <property type="entry name" value="SERINE/THREONINE-PROTEIN KINASE TNNI3K-RELATED"/>
    <property type="match status" value="1"/>
</dbReference>
<gene>
    <name evidence="2" type="ORF">KC19_8G157600</name>
</gene>
<dbReference type="InterPro" id="IPR011009">
    <property type="entry name" value="Kinase-like_dom_sf"/>
</dbReference>
<dbReference type="InterPro" id="IPR000719">
    <property type="entry name" value="Prot_kinase_dom"/>
</dbReference>
<reference evidence="2" key="1">
    <citation type="submission" date="2020-06" db="EMBL/GenBank/DDBJ databases">
        <title>WGS assembly of Ceratodon purpureus strain R40.</title>
        <authorList>
            <person name="Carey S.B."/>
            <person name="Jenkins J."/>
            <person name="Shu S."/>
            <person name="Lovell J.T."/>
            <person name="Sreedasyam A."/>
            <person name="Maumus F."/>
            <person name="Tiley G.P."/>
            <person name="Fernandez-Pozo N."/>
            <person name="Barry K."/>
            <person name="Chen C."/>
            <person name="Wang M."/>
            <person name="Lipzen A."/>
            <person name="Daum C."/>
            <person name="Saski C.A."/>
            <person name="Payton A.C."/>
            <person name="Mcbreen J.C."/>
            <person name="Conrad R.E."/>
            <person name="Kollar L.M."/>
            <person name="Olsson S."/>
            <person name="Huttunen S."/>
            <person name="Landis J.B."/>
            <person name="Wickett N.J."/>
            <person name="Johnson M.G."/>
            <person name="Rensing S.A."/>
            <person name="Grimwood J."/>
            <person name="Schmutz J."/>
            <person name="Mcdaniel S.F."/>
        </authorList>
    </citation>
    <scope>NUCLEOTIDE SEQUENCE</scope>
    <source>
        <strain evidence="2">R40</strain>
    </source>
</reference>
<feature type="domain" description="Protein kinase" evidence="1">
    <location>
        <begin position="268"/>
        <end position="544"/>
    </location>
</feature>
<protein>
    <recommendedName>
        <fullName evidence="1">Protein kinase domain-containing protein</fullName>
    </recommendedName>
</protein>
<dbReference type="PROSITE" id="PS00108">
    <property type="entry name" value="PROTEIN_KINASE_ST"/>
    <property type="match status" value="3"/>
</dbReference>
<dbReference type="InterPro" id="IPR051681">
    <property type="entry name" value="Ser/Thr_Kinases-Pseudokinases"/>
</dbReference>
<feature type="domain" description="Protein kinase" evidence="1">
    <location>
        <begin position="775"/>
        <end position="1073"/>
    </location>
</feature>
<evidence type="ECO:0000313" key="3">
    <source>
        <dbReference type="Proteomes" id="UP000822688"/>
    </source>
</evidence>
<dbReference type="SUPFAM" id="SSF56112">
    <property type="entry name" value="Protein kinase-like (PK-like)"/>
    <property type="match status" value="3"/>
</dbReference>
<dbReference type="PANTHER" id="PTHR44329:SF260">
    <property type="entry name" value="PROTEIN KINASE DOMAIN-CONTAINING PROTEIN"/>
    <property type="match status" value="1"/>
</dbReference>
<name>A0A8T0H3W5_CERPU</name>
<dbReference type="Gene3D" id="1.10.510.10">
    <property type="entry name" value="Transferase(Phosphotransferase) domain 1"/>
    <property type="match status" value="5"/>
</dbReference>
<organism evidence="2 3">
    <name type="scientific">Ceratodon purpureus</name>
    <name type="common">Fire moss</name>
    <name type="synonym">Dicranum purpureum</name>
    <dbReference type="NCBI Taxonomy" id="3225"/>
    <lineage>
        <taxon>Eukaryota</taxon>
        <taxon>Viridiplantae</taxon>
        <taxon>Streptophyta</taxon>
        <taxon>Embryophyta</taxon>
        <taxon>Bryophyta</taxon>
        <taxon>Bryophytina</taxon>
        <taxon>Bryopsida</taxon>
        <taxon>Dicranidae</taxon>
        <taxon>Pseudoditrichales</taxon>
        <taxon>Ditrichaceae</taxon>
        <taxon>Ceratodon</taxon>
    </lineage>
</organism>
<sequence>MDLSISWIRKTVGTALKRWTSVDSESAKQPEWYLNRATECLEQAQRINSGSDGSPSVKVFRMQCDYLVQKLESAVNVSTGTYRNSTPSRKHKSRHHEIPKLLYWLAIQVQGFVDDCCKDDHMQAALTAALVPMRVRSLGIQLELYRTALSCNINSLLADEPASLSQENLKSLRETEKHEVETRASCDKDNLLHSLRSLIELGKSSSAQGTVLDTLKSLITSHTSSKADRNFQLATMVLNRLDASQAVSTSGPTRSLSLKAWKVDGKNLRRLQELGKGGSAIVYKSEWLGSVIVAEKVFLELSDFDAFEREISLLATLSHPSILSILGYWKGEKSSAIVTELMDGDLTDLMAERLKPGMPPFSISVACDTMLQIAEGVDYIHEKGVSHRDLKSQNVLVRRSKDDDIEYVCAKVADFGLSKNKESTMACTHMTSNTGTSRYIAPELMGVGMEQIRERDKLHPRKSDVYSFGMLCFEIFTGEVPFKDISIPRYVKEKVKAGERPRLPPECPEELRSLIELCWHHEPNERPYMSEVCEQLRRIKYSLLLEDPKSEVRVSAAPPEWYLDKIKQCMEHVQQMTSGPLPDSTGVKMYHRQCQFLEGELKLAVEVCCQSSSGQLGILRLLLVLATQIKGFIDDCCNKEWVKAALISPSVAPAPSVIVSTLGFYLKLTYATVLPDDSQKLGATQLLESLREDVERAVAKEARLDEQNLLNALQSLIVSSKSRSWEAILPGMSRNVDRIQLATILQKKLEASQLVSTRSPQHPTETYLTTDPSTIKRMRKLGRGTEATVYSGIWFGAEVAVKTYYGGADYSFQEEVSKLGSLCHPNIVNILGYSHDDREYNILMDLMDGGLDSFMARRLDMQSRRDMVPFNIDEAVDLMLQVANGVNYLHEHEIVHRDLKSSNILVKQLTRSEKDIPDFLSVKVAGLGLSARTRDHSSEFCSALWVQIEKSKRHWNELCDEERSKGHCDEERSKGHCDEERSKTHCDEERSKGHCDEERSKTHWSTLRMKSDVTYSFGLLCYEILTGVVPFSKVDVLPPQCPSALETLIQACWHANPSDRPSFKQICQELRYLKYTLLLKESSGESSAQQRYQLARPVAEAQLKVQNDLLEHLSRLSVTKIEYSCLNRGIQLGRGGSETVVYETIYQGSNLAEKRSVTAYNKDFKRELTVLADFEHHPNIVKLIGFAMANRSCSIIMEKMHGDLHDLMRKRMTKPETTPTGPFSLKDAVHIMLQIAQGMHYVHQKNVVHRDLKSYNILVQTTSNRRQPGHVVKVADFGLSEKLKPGFNPVRFNIGTVSWMAPEVMMLQNDVNVGKSPRTRTGQVYSKFLYFSNALGNISLMSDKQVKNYPDPFKSDIYSFGIVCFEILTGCPPTFHLNKRGGGVFGEEPIKAAVFLLFLLLEGLDKLRNNPEKVGVVPLLLLERLNINKDPVKAILVLLLLRIKFEKNKDKNEALKEKVMAGHRPRLPKYCPPKLKALIKSCWDKDASSRPSFAQIVEDLNDVL</sequence>
<dbReference type="Pfam" id="PF07714">
    <property type="entry name" value="PK_Tyr_Ser-Thr"/>
    <property type="match status" value="4"/>
</dbReference>
<feature type="domain" description="Protein kinase" evidence="1">
    <location>
        <begin position="1126"/>
        <end position="1504"/>
    </location>
</feature>
<dbReference type="InterPro" id="IPR008271">
    <property type="entry name" value="Ser/Thr_kinase_AS"/>
</dbReference>
<dbReference type="SMART" id="SM00220">
    <property type="entry name" value="S_TKc"/>
    <property type="match status" value="3"/>
</dbReference>
<dbReference type="Pfam" id="PF00069">
    <property type="entry name" value="Pkinase"/>
    <property type="match status" value="1"/>
</dbReference>
<dbReference type="Gene3D" id="3.30.200.20">
    <property type="entry name" value="Phosphorylase Kinase, domain 1"/>
    <property type="match status" value="1"/>
</dbReference>
<evidence type="ECO:0000313" key="2">
    <source>
        <dbReference type="EMBL" id="KAG0565029.1"/>
    </source>
</evidence>
<comment type="caution">
    <text evidence="2">The sequence shown here is derived from an EMBL/GenBank/DDBJ whole genome shotgun (WGS) entry which is preliminary data.</text>
</comment>
<accession>A0A8T0H3W5</accession>
<keyword evidence="3" id="KW-1185">Reference proteome</keyword>
<dbReference type="PROSITE" id="PS50011">
    <property type="entry name" value="PROTEIN_KINASE_DOM"/>
    <property type="match status" value="3"/>
</dbReference>
<dbReference type="CDD" id="cd13999">
    <property type="entry name" value="STKc_MAP3K-like"/>
    <property type="match status" value="1"/>
</dbReference>